<dbReference type="Proteomes" id="UP001066276">
    <property type="component" value="Chromosome 12"/>
</dbReference>
<sequence length="159" mass="17176">MKSTLVHMVETIKGTLAPERRRQFGAPIWGSTWGNHGFPGHPGAPPATECGQVRESNHRRSGTTGEEVGALCGGGLGPGCGVRLIPAGRAGPVNGSWRRGQYSHRRRSLRPTTVEPPAPGAGRRAQPAEYLKPGLRCPRTKVKATETETRGQSQWRLLR</sequence>
<evidence type="ECO:0000313" key="2">
    <source>
        <dbReference type="EMBL" id="KAJ1082263.1"/>
    </source>
</evidence>
<reference evidence="2" key="1">
    <citation type="journal article" date="2022" name="bioRxiv">
        <title>Sequencing and chromosome-scale assembly of the giantPleurodeles waltlgenome.</title>
        <authorList>
            <person name="Brown T."/>
            <person name="Elewa A."/>
            <person name="Iarovenko S."/>
            <person name="Subramanian E."/>
            <person name="Araus A.J."/>
            <person name="Petzold A."/>
            <person name="Susuki M."/>
            <person name="Suzuki K.-i.T."/>
            <person name="Hayashi T."/>
            <person name="Toyoda A."/>
            <person name="Oliveira C."/>
            <person name="Osipova E."/>
            <person name="Leigh N.D."/>
            <person name="Simon A."/>
            <person name="Yun M.H."/>
        </authorList>
    </citation>
    <scope>NUCLEOTIDE SEQUENCE</scope>
    <source>
        <strain evidence="2">20211129_DDA</strain>
        <tissue evidence="2">Liver</tissue>
    </source>
</reference>
<organism evidence="2 3">
    <name type="scientific">Pleurodeles waltl</name>
    <name type="common">Iberian ribbed newt</name>
    <dbReference type="NCBI Taxonomy" id="8319"/>
    <lineage>
        <taxon>Eukaryota</taxon>
        <taxon>Metazoa</taxon>
        <taxon>Chordata</taxon>
        <taxon>Craniata</taxon>
        <taxon>Vertebrata</taxon>
        <taxon>Euteleostomi</taxon>
        <taxon>Amphibia</taxon>
        <taxon>Batrachia</taxon>
        <taxon>Caudata</taxon>
        <taxon>Salamandroidea</taxon>
        <taxon>Salamandridae</taxon>
        <taxon>Pleurodelinae</taxon>
        <taxon>Pleurodeles</taxon>
    </lineage>
</organism>
<protein>
    <submittedName>
        <fullName evidence="2">Uncharacterized protein</fullName>
    </submittedName>
</protein>
<comment type="caution">
    <text evidence="2">The sequence shown here is derived from an EMBL/GenBank/DDBJ whole genome shotgun (WGS) entry which is preliminary data.</text>
</comment>
<evidence type="ECO:0000313" key="3">
    <source>
        <dbReference type="Proteomes" id="UP001066276"/>
    </source>
</evidence>
<dbReference type="AlphaFoldDB" id="A0AAV7KYY3"/>
<name>A0AAV7KYY3_PLEWA</name>
<evidence type="ECO:0000256" key="1">
    <source>
        <dbReference type="SAM" id="MobiDB-lite"/>
    </source>
</evidence>
<proteinExistence type="predicted"/>
<accession>A0AAV7KYY3</accession>
<feature type="region of interest" description="Disordered" evidence="1">
    <location>
        <begin position="87"/>
        <end position="127"/>
    </location>
</feature>
<dbReference type="EMBL" id="JANPWB010000016">
    <property type="protein sequence ID" value="KAJ1082263.1"/>
    <property type="molecule type" value="Genomic_DNA"/>
</dbReference>
<gene>
    <name evidence="2" type="ORF">NDU88_002431</name>
</gene>
<keyword evidence="3" id="KW-1185">Reference proteome</keyword>